<keyword evidence="2" id="KW-1185">Reference proteome</keyword>
<evidence type="ECO:0000313" key="1">
    <source>
        <dbReference type="EMBL" id="MFC7750919.1"/>
    </source>
</evidence>
<comment type="caution">
    <text evidence="1">The sequence shown here is derived from an EMBL/GenBank/DDBJ whole genome shotgun (WGS) entry which is preliminary data.</text>
</comment>
<reference evidence="2" key="1">
    <citation type="journal article" date="2019" name="Int. J. Syst. Evol. Microbiol.">
        <title>The Global Catalogue of Microorganisms (GCM) 10K type strain sequencing project: providing services to taxonomists for standard genome sequencing and annotation.</title>
        <authorList>
            <consortium name="The Broad Institute Genomics Platform"/>
            <consortium name="The Broad Institute Genome Sequencing Center for Infectious Disease"/>
            <person name="Wu L."/>
            <person name="Ma J."/>
        </authorList>
    </citation>
    <scope>NUCLEOTIDE SEQUENCE [LARGE SCALE GENOMIC DNA]</scope>
    <source>
        <strain evidence="2">JCM 18657</strain>
    </source>
</reference>
<accession>A0ABW2V482</accession>
<protein>
    <submittedName>
        <fullName evidence="1">Uncharacterized protein</fullName>
    </submittedName>
</protein>
<proteinExistence type="predicted"/>
<sequence>MLANGTQRNWLVPFGKKIVNPAVWFGKFTLLTNADTRPMPAIVTVAI</sequence>
<evidence type="ECO:0000313" key="2">
    <source>
        <dbReference type="Proteomes" id="UP001596528"/>
    </source>
</evidence>
<dbReference type="EMBL" id="JBHTGQ010000031">
    <property type="protein sequence ID" value="MFC7750919.1"/>
    <property type="molecule type" value="Genomic_DNA"/>
</dbReference>
<gene>
    <name evidence="1" type="ORF">ACFQWB_13410</name>
</gene>
<dbReference type="Proteomes" id="UP001596528">
    <property type="component" value="Unassembled WGS sequence"/>
</dbReference>
<name>A0ABW2V482_9BACL</name>
<organism evidence="1 2">
    <name type="scientific">Paenibacillus thermoaerophilus</name>
    <dbReference type="NCBI Taxonomy" id="1215385"/>
    <lineage>
        <taxon>Bacteria</taxon>
        <taxon>Bacillati</taxon>
        <taxon>Bacillota</taxon>
        <taxon>Bacilli</taxon>
        <taxon>Bacillales</taxon>
        <taxon>Paenibacillaceae</taxon>
        <taxon>Paenibacillus</taxon>
    </lineage>
</organism>
<dbReference type="RefSeq" id="WP_170209468.1">
    <property type="nucleotide sequence ID" value="NZ_JBHTGQ010000031.1"/>
</dbReference>